<reference evidence="2 5" key="2">
    <citation type="journal article" date="2014" name="BMC Genomics">
        <title>An improved genome release (version Mt4.0) for the model legume Medicago truncatula.</title>
        <authorList>
            <person name="Tang H."/>
            <person name="Krishnakumar V."/>
            <person name="Bidwell S."/>
            <person name="Rosen B."/>
            <person name="Chan A."/>
            <person name="Zhou S."/>
            <person name="Gentzbittel L."/>
            <person name="Childs K.L."/>
            <person name="Yandell M."/>
            <person name="Gundlach H."/>
            <person name="Mayer K.F."/>
            <person name="Schwartz D.C."/>
            <person name="Town C.D."/>
        </authorList>
    </citation>
    <scope>GENOME REANNOTATION</scope>
    <source>
        <strain evidence="4 5">cv. Jemalong A17</strain>
    </source>
</reference>
<proteinExistence type="predicted"/>
<evidence type="ECO:0000313" key="3">
    <source>
        <dbReference type="EMBL" id="RHN66256.1"/>
    </source>
</evidence>
<dbReference type="Pfam" id="PF00646">
    <property type="entry name" value="F-box"/>
    <property type="match status" value="1"/>
</dbReference>
<dbReference type="InterPro" id="IPR017451">
    <property type="entry name" value="F-box-assoc_interact_dom"/>
</dbReference>
<feature type="domain" description="F-box" evidence="1">
    <location>
        <begin position="15"/>
        <end position="61"/>
    </location>
</feature>
<dbReference type="InterPro" id="IPR036047">
    <property type="entry name" value="F-box-like_dom_sf"/>
</dbReference>
<name>G7IWQ4_MEDTR</name>
<reference evidence="2 5" key="1">
    <citation type="journal article" date="2011" name="Nature">
        <title>The Medicago genome provides insight into the evolution of rhizobial symbioses.</title>
        <authorList>
            <person name="Young N.D."/>
            <person name="Debelle F."/>
            <person name="Oldroyd G.E."/>
            <person name="Geurts R."/>
            <person name="Cannon S.B."/>
            <person name="Udvardi M.K."/>
            <person name="Benedito V.A."/>
            <person name="Mayer K.F."/>
            <person name="Gouzy J."/>
            <person name="Schoof H."/>
            <person name="Van de Peer Y."/>
            <person name="Proost S."/>
            <person name="Cook D.R."/>
            <person name="Meyers B.C."/>
            <person name="Spannagl M."/>
            <person name="Cheung F."/>
            <person name="De Mita S."/>
            <person name="Krishnakumar V."/>
            <person name="Gundlach H."/>
            <person name="Zhou S."/>
            <person name="Mudge J."/>
            <person name="Bharti A.K."/>
            <person name="Murray J.D."/>
            <person name="Naoumkina M.A."/>
            <person name="Rosen B."/>
            <person name="Silverstein K.A."/>
            <person name="Tang H."/>
            <person name="Rombauts S."/>
            <person name="Zhao P.X."/>
            <person name="Zhou P."/>
            <person name="Barbe V."/>
            <person name="Bardou P."/>
            <person name="Bechner M."/>
            <person name="Bellec A."/>
            <person name="Berger A."/>
            <person name="Berges H."/>
            <person name="Bidwell S."/>
            <person name="Bisseling T."/>
            <person name="Choisne N."/>
            <person name="Couloux A."/>
            <person name="Denny R."/>
            <person name="Deshpande S."/>
            <person name="Dai X."/>
            <person name="Doyle J.J."/>
            <person name="Dudez A.M."/>
            <person name="Farmer A.D."/>
            <person name="Fouteau S."/>
            <person name="Franken C."/>
            <person name="Gibelin C."/>
            <person name="Gish J."/>
            <person name="Goldstein S."/>
            <person name="Gonzalez A.J."/>
            <person name="Green P.J."/>
            <person name="Hallab A."/>
            <person name="Hartog M."/>
            <person name="Hua A."/>
            <person name="Humphray S.J."/>
            <person name="Jeong D.H."/>
            <person name="Jing Y."/>
            <person name="Jocker A."/>
            <person name="Kenton S.M."/>
            <person name="Kim D.J."/>
            <person name="Klee K."/>
            <person name="Lai H."/>
            <person name="Lang C."/>
            <person name="Lin S."/>
            <person name="Macmil S.L."/>
            <person name="Magdelenat G."/>
            <person name="Matthews L."/>
            <person name="McCorrison J."/>
            <person name="Monaghan E.L."/>
            <person name="Mun J.H."/>
            <person name="Najar F.Z."/>
            <person name="Nicholson C."/>
            <person name="Noirot C."/>
            <person name="O'Bleness M."/>
            <person name="Paule C.R."/>
            <person name="Poulain J."/>
            <person name="Prion F."/>
            <person name="Qin B."/>
            <person name="Qu C."/>
            <person name="Retzel E.F."/>
            <person name="Riddle C."/>
            <person name="Sallet E."/>
            <person name="Samain S."/>
            <person name="Samson N."/>
            <person name="Sanders I."/>
            <person name="Saurat O."/>
            <person name="Scarpelli C."/>
            <person name="Schiex T."/>
            <person name="Segurens B."/>
            <person name="Severin A.J."/>
            <person name="Sherrier D.J."/>
            <person name="Shi R."/>
            <person name="Sims S."/>
            <person name="Singer S.R."/>
            <person name="Sinharoy S."/>
            <person name="Sterck L."/>
            <person name="Viollet A."/>
            <person name="Wang B.B."/>
            <person name="Wang K."/>
            <person name="Wang M."/>
            <person name="Wang X."/>
            <person name="Warfsmann J."/>
            <person name="Weissenbach J."/>
            <person name="White D.D."/>
            <person name="White J.D."/>
            <person name="Wiley G.B."/>
            <person name="Wincker P."/>
            <person name="Xing Y."/>
            <person name="Yang L."/>
            <person name="Yao Z."/>
            <person name="Ying F."/>
            <person name="Zhai J."/>
            <person name="Zhou L."/>
            <person name="Zuber A."/>
            <person name="Denarie J."/>
            <person name="Dixon R.A."/>
            <person name="May G.D."/>
            <person name="Schwartz D.C."/>
            <person name="Rogers J."/>
            <person name="Quetier F."/>
            <person name="Town C.D."/>
            <person name="Roe B.A."/>
        </authorList>
    </citation>
    <scope>NUCLEOTIDE SEQUENCE [LARGE SCALE GENOMIC DNA]</scope>
    <source>
        <strain evidence="2">A17</strain>
        <strain evidence="4 5">cv. Jemalong A17</strain>
    </source>
</reference>
<dbReference type="InterPro" id="IPR013187">
    <property type="entry name" value="F-box-assoc_dom_typ3"/>
</dbReference>
<reference evidence="6" key="4">
    <citation type="journal article" date="2018" name="Nat. Plants">
        <title>Whole-genome landscape of Medicago truncatula symbiotic genes.</title>
        <authorList>
            <person name="Pecrix Y."/>
            <person name="Staton S.E."/>
            <person name="Sallet E."/>
            <person name="Lelandais-Briere C."/>
            <person name="Moreau S."/>
            <person name="Carrere S."/>
            <person name="Blein T."/>
            <person name="Jardinaud M.F."/>
            <person name="Latrasse D."/>
            <person name="Zouine M."/>
            <person name="Zahm M."/>
            <person name="Kreplak J."/>
            <person name="Mayjonade B."/>
            <person name="Satge C."/>
            <person name="Perez M."/>
            <person name="Cauet S."/>
            <person name="Marande W."/>
            <person name="Chantry-Darmon C."/>
            <person name="Lopez-Roques C."/>
            <person name="Bouchez O."/>
            <person name="Berard A."/>
            <person name="Debelle F."/>
            <person name="Munos S."/>
            <person name="Bendahmane A."/>
            <person name="Berges H."/>
            <person name="Niebel A."/>
            <person name="Buitink J."/>
            <person name="Frugier F."/>
            <person name="Benhamed M."/>
            <person name="Crespi M."/>
            <person name="Gouzy J."/>
            <person name="Gamas P."/>
        </authorList>
    </citation>
    <scope>NUCLEOTIDE SEQUENCE [LARGE SCALE GENOMIC DNA]</scope>
    <source>
        <strain evidence="6">cv. Jemalong A17</strain>
    </source>
</reference>
<dbReference type="EMBL" id="CM001219">
    <property type="protein sequence ID" value="AES69467.1"/>
    <property type="molecule type" value="Genomic_DNA"/>
</dbReference>
<dbReference type="PANTHER" id="PTHR31672">
    <property type="entry name" value="BNACNNG10540D PROTEIN"/>
    <property type="match status" value="1"/>
</dbReference>
<dbReference type="EnsemblPlants" id="AES69467">
    <property type="protein sequence ID" value="AES69467"/>
    <property type="gene ID" value="MTR_3g030310"/>
</dbReference>
<dbReference type="InterPro" id="IPR001810">
    <property type="entry name" value="F-box_dom"/>
</dbReference>
<accession>G7IWQ4</accession>
<dbReference type="Pfam" id="PF08268">
    <property type="entry name" value="FBA_3"/>
    <property type="match status" value="1"/>
</dbReference>
<dbReference type="PANTHER" id="PTHR31672:SF13">
    <property type="entry name" value="F-BOX PROTEIN CPR30-LIKE"/>
    <property type="match status" value="1"/>
</dbReference>
<dbReference type="KEGG" id="mtr:11445580"/>
<protein>
    <submittedName>
        <fullName evidence="2">F-box protein interaction domain protein</fullName>
    </submittedName>
    <submittedName>
        <fullName evidence="3">Putative F-box domain, galactose oxidase/kelch, beta-propeller, F-box associated interaction</fullName>
    </submittedName>
</protein>
<evidence type="ECO:0000313" key="6">
    <source>
        <dbReference type="Proteomes" id="UP000265566"/>
    </source>
</evidence>
<evidence type="ECO:0000313" key="5">
    <source>
        <dbReference type="Proteomes" id="UP000002051"/>
    </source>
</evidence>
<dbReference type="PaxDb" id="3880-AES69467"/>
<dbReference type="InterPro" id="IPR011043">
    <property type="entry name" value="Gal_Oxase/kelch_b-propeller"/>
</dbReference>
<dbReference type="OrthoDB" id="909284at2759"/>
<dbReference type="Proteomes" id="UP000265566">
    <property type="component" value="Chromosome 3"/>
</dbReference>
<dbReference type="PROSITE" id="PS50181">
    <property type="entry name" value="FBOX"/>
    <property type="match status" value="1"/>
</dbReference>
<reference evidence="4" key="3">
    <citation type="submission" date="2015-04" db="UniProtKB">
        <authorList>
            <consortium name="EnsemblPlants"/>
        </authorList>
    </citation>
    <scope>IDENTIFICATION</scope>
    <source>
        <strain evidence="4">cv. Jemalong A17</strain>
    </source>
</reference>
<dbReference type="SUPFAM" id="SSF50965">
    <property type="entry name" value="Galactose oxidase, central domain"/>
    <property type="match status" value="1"/>
</dbReference>
<dbReference type="HOGENOM" id="CLU_027176_1_4_1"/>
<dbReference type="InterPro" id="IPR050796">
    <property type="entry name" value="SCF_F-box_component"/>
</dbReference>
<evidence type="ECO:0000259" key="1">
    <source>
        <dbReference type="PROSITE" id="PS50181"/>
    </source>
</evidence>
<dbReference type="eggNOG" id="ENOG502QUVH">
    <property type="taxonomic scope" value="Eukaryota"/>
</dbReference>
<dbReference type="EMBL" id="PSQE01000003">
    <property type="protein sequence ID" value="RHN66256.1"/>
    <property type="molecule type" value="Genomic_DNA"/>
</dbReference>
<dbReference type="SMART" id="SM00256">
    <property type="entry name" value="FBOX"/>
    <property type="match status" value="1"/>
</dbReference>
<dbReference type="Gramene" id="rna14203">
    <property type="protein sequence ID" value="RHN66256.1"/>
    <property type="gene ID" value="gene14203"/>
</dbReference>
<sequence length="393" mass="45055">MKFGSNEDDRNTIVTGTLPTLPFDLVAEIFCRLPVKLLLQLQCLGKSLKSLISDPKFTKKHLQFSKAFQHNHHLIVNIPGDIGKLIMKDCTIPSVFNAAMSTSCIKPTKLRFPDILNTVSAYKLCVSSCDGILCFTCEYDTIAGHSVVLWNPSIRRFNMFPVMENPGKRVPHSTKYNFGYGHSTHTYKIVGVSFFPDKSNEVCCYTLGTDCWRRIQDLPYGSTSAVGVFARGTINWLAYDSQSSSHNIVSLDLEKESYQKLLKPNLETDSWSLRESMDCLCIFARFEKFVDIWIMKRYDNEEPWSKLYRVPYMHDLAQLYHAPYLHDLDLNPNDDALYITEDDQVLMYYRNLVQLMFTVYDSKSGTFNMSVPQDINGYFNPEVYVESLISPCP</sequence>
<dbReference type="OMA" id="NECQDDY"/>
<evidence type="ECO:0000313" key="2">
    <source>
        <dbReference type="EMBL" id="AES69467.1"/>
    </source>
</evidence>
<dbReference type="SUPFAM" id="SSF81383">
    <property type="entry name" value="F-box domain"/>
    <property type="match status" value="1"/>
</dbReference>
<organism evidence="2 5">
    <name type="scientific">Medicago truncatula</name>
    <name type="common">Barrel medic</name>
    <name type="synonym">Medicago tribuloides</name>
    <dbReference type="NCBI Taxonomy" id="3880"/>
    <lineage>
        <taxon>Eukaryota</taxon>
        <taxon>Viridiplantae</taxon>
        <taxon>Streptophyta</taxon>
        <taxon>Embryophyta</taxon>
        <taxon>Tracheophyta</taxon>
        <taxon>Spermatophyta</taxon>
        <taxon>Magnoliopsida</taxon>
        <taxon>eudicotyledons</taxon>
        <taxon>Gunneridae</taxon>
        <taxon>Pentapetalae</taxon>
        <taxon>rosids</taxon>
        <taxon>fabids</taxon>
        <taxon>Fabales</taxon>
        <taxon>Fabaceae</taxon>
        <taxon>Papilionoideae</taxon>
        <taxon>50 kb inversion clade</taxon>
        <taxon>NPAAA clade</taxon>
        <taxon>Hologalegina</taxon>
        <taxon>IRL clade</taxon>
        <taxon>Trifolieae</taxon>
        <taxon>Medicago</taxon>
    </lineage>
</organism>
<dbReference type="Proteomes" id="UP000002051">
    <property type="component" value="Chromosome 3"/>
</dbReference>
<dbReference type="STRING" id="3880.G7IWQ4"/>
<dbReference type="NCBIfam" id="TIGR01640">
    <property type="entry name" value="F_box_assoc_1"/>
    <property type="match status" value="1"/>
</dbReference>
<evidence type="ECO:0000313" key="4">
    <source>
        <dbReference type="EnsemblPlants" id="AES69467"/>
    </source>
</evidence>
<gene>
    <name evidence="4" type="primary">11445580</name>
    <name evidence="2" type="ordered locus">MTR_3g030310</name>
    <name evidence="3" type="ORF">MtrunA17_Chr3g0088891</name>
</gene>
<dbReference type="AlphaFoldDB" id="G7IWQ4"/>
<keyword evidence="5" id="KW-1185">Reference proteome</keyword>
<reference evidence="3" key="5">
    <citation type="journal article" date="2018" name="Nat. Plants">
        <title>Whole-genome landscape of Medicago truncatula symbiotic genes.</title>
        <authorList>
            <person name="Pecrix Y."/>
            <person name="Gamas P."/>
            <person name="Carrere S."/>
        </authorList>
    </citation>
    <scope>NUCLEOTIDE SEQUENCE</scope>
    <source>
        <tissue evidence="3">Leaves</tissue>
    </source>
</reference>